<reference evidence="2" key="1">
    <citation type="submission" date="2021-02" db="EMBL/GenBank/DDBJ databases">
        <authorList>
            <person name="Nowell W R."/>
        </authorList>
    </citation>
    <scope>NUCLEOTIDE SEQUENCE</scope>
</reference>
<dbReference type="EMBL" id="CAJOBI010180762">
    <property type="protein sequence ID" value="CAF4925337.1"/>
    <property type="molecule type" value="Genomic_DNA"/>
</dbReference>
<proteinExistence type="predicted"/>
<protein>
    <submittedName>
        <fullName evidence="2">Uncharacterized protein</fullName>
    </submittedName>
</protein>
<organism evidence="2 3">
    <name type="scientific">Rotaria magnacalcarata</name>
    <dbReference type="NCBI Taxonomy" id="392030"/>
    <lineage>
        <taxon>Eukaryota</taxon>
        <taxon>Metazoa</taxon>
        <taxon>Spiralia</taxon>
        <taxon>Gnathifera</taxon>
        <taxon>Rotifera</taxon>
        <taxon>Eurotatoria</taxon>
        <taxon>Bdelloidea</taxon>
        <taxon>Philodinida</taxon>
        <taxon>Philodinidae</taxon>
        <taxon>Rotaria</taxon>
    </lineage>
</organism>
<evidence type="ECO:0000313" key="2">
    <source>
        <dbReference type="EMBL" id="CAF5188444.1"/>
    </source>
</evidence>
<evidence type="ECO:0000313" key="1">
    <source>
        <dbReference type="EMBL" id="CAF4925337.1"/>
    </source>
</evidence>
<sequence>TESNHIITNEQRLILKQAVTINTTILSDILIDLLD</sequence>
<feature type="non-terminal residue" evidence="2">
    <location>
        <position position="1"/>
    </location>
</feature>
<accession>A0A8S3HWW7</accession>
<evidence type="ECO:0000313" key="3">
    <source>
        <dbReference type="Proteomes" id="UP000676336"/>
    </source>
</evidence>
<comment type="caution">
    <text evidence="2">The sequence shown here is derived from an EMBL/GenBank/DDBJ whole genome shotgun (WGS) entry which is preliminary data.</text>
</comment>
<dbReference type="Proteomes" id="UP000676336">
    <property type="component" value="Unassembled WGS sequence"/>
</dbReference>
<name>A0A8S3HWW7_9BILA</name>
<gene>
    <name evidence="1" type="ORF">SMN809_LOCUS52918</name>
    <name evidence="2" type="ORF">SMN809_LOCUS71347</name>
</gene>
<dbReference type="EMBL" id="CAJOBI010323466">
    <property type="protein sequence ID" value="CAF5188444.1"/>
    <property type="molecule type" value="Genomic_DNA"/>
</dbReference>
<dbReference type="AlphaFoldDB" id="A0A8S3HWW7"/>